<reference evidence="2 3" key="1">
    <citation type="submission" date="2023-09" db="EMBL/GenBank/DDBJ databases">
        <title>Whole genome shotgun sequencing (WGS) of Bosea sp. ZW T0_25, isolated from stored onions (Allium cepa).</title>
        <authorList>
            <person name="Stoll D.A."/>
            <person name="Huch M."/>
        </authorList>
    </citation>
    <scope>NUCLEOTIDE SEQUENCE [LARGE SCALE GENOMIC DNA]</scope>
    <source>
        <strain evidence="2 3">ZW T0_25</strain>
    </source>
</reference>
<organism evidence="2 3">
    <name type="scientific">Bosea rubneri</name>
    <dbReference type="NCBI Taxonomy" id="3075434"/>
    <lineage>
        <taxon>Bacteria</taxon>
        <taxon>Pseudomonadati</taxon>
        <taxon>Pseudomonadota</taxon>
        <taxon>Alphaproteobacteria</taxon>
        <taxon>Hyphomicrobiales</taxon>
        <taxon>Boseaceae</taxon>
        <taxon>Bosea</taxon>
    </lineage>
</organism>
<name>A0ABU3SGN1_9HYPH</name>
<feature type="transmembrane region" description="Helical" evidence="1">
    <location>
        <begin position="232"/>
        <end position="255"/>
    </location>
</feature>
<keyword evidence="1" id="KW-0812">Transmembrane</keyword>
<protein>
    <recommendedName>
        <fullName evidence="4">Glycosyltransferase RgtA/B/C/D-like domain-containing protein</fullName>
    </recommendedName>
</protein>
<feature type="transmembrane region" description="Helical" evidence="1">
    <location>
        <begin position="337"/>
        <end position="353"/>
    </location>
</feature>
<feature type="transmembrane region" description="Helical" evidence="1">
    <location>
        <begin position="309"/>
        <end position="331"/>
    </location>
</feature>
<feature type="transmembrane region" description="Helical" evidence="1">
    <location>
        <begin position="275"/>
        <end position="297"/>
    </location>
</feature>
<evidence type="ECO:0000313" key="3">
    <source>
        <dbReference type="Proteomes" id="UP001254257"/>
    </source>
</evidence>
<dbReference type="EMBL" id="JAWDID010000093">
    <property type="protein sequence ID" value="MDU0343879.1"/>
    <property type="molecule type" value="Genomic_DNA"/>
</dbReference>
<feature type="transmembrane region" description="Helical" evidence="1">
    <location>
        <begin position="133"/>
        <end position="151"/>
    </location>
</feature>
<evidence type="ECO:0008006" key="4">
    <source>
        <dbReference type="Google" id="ProtNLM"/>
    </source>
</evidence>
<evidence type="ECO:0000256" key="1">
    <source>
        <dbReference type="SAM" id="Phobius"/>
    </source>
</evidence>
<accession>A0ABU3SGN1</accession>
<feature type="transmembrane region" description="Helical" evidence="1">
    <location>
        <begin position="172"/>
        <end position="190"/>
    </location>
</feature>
<gene>
    <name evidence="2" type="ORF">RKE40_28695</name>
</gene>
<dbReference type="RefSeq" id="WP_316021574.1">
    <property type="nucleotide sequence ID" value="NZ_JAWDID010000093.1"/>
</dbReference>
<feature type="transmembrane region" description="Helical" evidence="1">
    <location>
        <begin position="105"/>
        <end position="127"/>
    </location>
</feature>
<dbReference type="Proteomes" id="UP001254257">
    <property type="component" value="Unassembled WGS sequence"/>
</dbReference>
<comment type="caution">
    <text evidence="2">The sequence shown here is derived from an EMBL/GenBank/DDBJ whole genome shotgun (WGS) entry which is preliminary data.</text>
</comment>
<feature type="transmembrane region" description="Helical" evidence="1">
    <location>
        <begin position="365"/>
        <end position="382"/>
    </location>
</feature>
<feature type="transmembrane region" description="Helical" evidence="1">
    <location>
        <begin position="79"/>
        <end position="98"/>
    </location>
</feature>
<keyword evidence="1" id="KW-1133">Transmembrane helix</keyword>
<feature type="transmembrane region" description="Helical" evidence="1">
    <location>
        <begin position="30"/>
        <end position="48"/>
    </location>
</feature>
<proteinExistence type="predicted"/>
<feature type="transmembrane region" description="Helical" evidence="1">
    <location>
        <begin position="196"/>
        <end position="220"/>
    </location>
</feature>
<keyword evidence="3" id="KW-1185">Reference proteome</keyword>
<evidence type="ECO:0000313" key="2">
    <source>
        <dbReference type="EMBL" id="MDU0343879.1"/>
    </source>
</evidence>
<sequence>MAMGTVKTQRALAAEGDAAWSLRRLASSPAFWLALFLALVLAGLLLPLRLPLGSNYWDTAVYFDAAQRIHEGQIPSIDFFAPVGPLGYYLVAGLDLAFPKAHPILLANWGVLPVALPLLAIVAFHVAQRSRGQALALLLPFLLFASLPINLHELYPLPGLDGFGHYNRHICLLLYVLVATLFFVRGPLLLTLLVAALMLALFLVKVTGAVSGAMLVGYAVLTGRMRFRDAALVAAAVIAILALLDLGTGLVRAYVEDILTLLSLNTGALLPRFLTVASVKFNVIGSVLVLLGVLVWVAWRDRPAAFGSFLRGLAASTTGWLAVTLFALIFFETQNTGSLEFIALWPLLLAILLEWQGRMDRLRPVVLVLLLAASLPSALIFIERGARAMLGAPTYEALRVDDLGRIGRVSVKREIAERAPLMLEHYARNQSAYAELSAKGQLPSFILYSAIDYQATWLLEAEQGIEAIRAWESANKRELNGFFTLDFVDLFNRQLDRRPPRHVPIGIDPFRSNPKVAAQALEDLRELDAIMAPKCPQTTARGMILEHFGKALEGRTRIALSPCWDMYLKG</sequence>
<keyword evidence="1" id="KW-0472">Membrane</keyword>